<evidence type="ECO:0000256" key="1">
    <source>
        <dbReference type="SAM" id="MobiDB-lite"/>
    </source>
</evidence>
<proteinExistence type="predicted"/>
<dbReference type="GO" id="GO:0003743">
    <property type="term" value="F:translation initiation factor activity"/>
    <property type="evidence" value="ECO:0007669"/>
    <property type="project" value="UniProtKB-KW"/>
</dbReference>
<keyword evidence="3" id="KW-0648">Protein biosynthesis</keyword>
<dbReference type="Gene3D" id="1.10.10.2480">
    <property type="match status" value="1"/>
</dbReference>
<dbReference type="EMBL" id="JBHLZP010000762">
    <property type="protein sequence ID" value="MFB9839628.1"/>
    <property type="molecule type" value="Genomic_DNA"/>
</dbReference>
<dbReference type="Proteomes" id="UP001589627">
    <property type="component" value="Unassembled WGS sequence"/>
</dbReference>
<dbReference type="InterPro" id="IPR006847">
    <property type="entry name" value="IF2_N"/>
</dbReference>
<evidence type="ECO:0000313" key="4">
    <source>
        <dbReference type="Proteomes" id="UP001589627"/>
    </source>
</evidence>
<keyword evidence="3" id="KW-0396">Initiation factor</keyword>
<comment type="caution">
    <text evidence="3">The sequence shown here is derived from an EMBL/GenBank/DDBJ whole genome shotgun (WGS) entry which is preliminary data.</text>
</comment>
<dbReference type="RefSeq" id="WP_378212780.1">
    <property type="nucleotide sequence ID" value="NZ_JBHLZP010000762.1"/>
</dbReference>
<evidence type="ECO:0000313" key="3">
    <source>
        <dbReference type="EMBL" id="MFB9839628.1"/>
    </source>
</evidence>
<dbReference type="Pfam" id="PF04760">
    <property type="entry name" value="IF2_N"/>
    <property type="match status" value="1"/>
</dbReference>
<feature type="compositionally biased region" description="Basic and acidic residues" evidence="1">
    <location>
        <begin position="84"/>
        <end position="110"/>
    </location>
</feature>
<protein>
    <submittedName>
        <fullName evidence="3">Translation initiation factor IF-2 N-terminal domain-containing protein</fullName>
    </submittedName>
</protein>
<keyword evidence="4" id="KW-1185">Reference proteome</keyword>
<sequence length="117" mass="12548">MAKVRVYELAKEFGVESKAVMAKLNEMGEFVRSASSTIEAPVVRRLKEAFGGPPAKSADGKKPQAPAPKPGPRRPAPKPAAPKPEFKPEAKPAPRPEIKAEAPPARRRDLPPVPEAP</sequence>
<reference evidence="3 4" key="1">
    <citation type="submission" date="2024-09" db="EMBL/GenBank/DDBJ databases">
        <authorList>
            <person name="Sun Q."/>
            <person name="Mori K."/>
        </authorList>
    </citation>
    <scope>NUCLEOTIDE SEQUENCE [LARGE SCALE GENOMIC DNA]</scope>
    <source>
        <strain evidence="3 4">TBRC 0563</strain>
    </source>
</reference>
<organism evidence="3 4">
    <name type="scientific">Actinoallomurus acaciae</name>
    <dbReference type="NCBI Taxonomy" id="502577"/>
    <lineage>
        <taxon>Bacteria</taxon>
        <taxon>Bacillati</taxon>
        <taxon>Actinomycetota</taxon>
        <taxon>Actinomycetes</taxon>
        <taxon>Streptosporangiales</taxon>
        <taxon>Thermomonosporaceae</taxon>
        <taxon>Actinoallomurus</taxon>
    </lineage>
</organism>
<name>A0ABV5YY85_9ACTN</name>
<feature type="non-terminal residue" evidence="3">
    <location>
        <position position="117"/>
    </location>
</feature>
<accession>A0ABV5YY85</accession>
<feature type="region of interest" description="Disordered" evidence="1">
    <location>
        <begin position="49"/>
        <end position="117"/>
    </location>
</feature>
<gene>
    <name evidence="3" type="ORF">ACFFNX_46545</name>
</gene>
<feature type="domain" description="Translation initiation factor IF-2 N-terminal" evidence="2">
    <location>
        <begin position="1"/>
        <end position="51"/>
    </location>
</feature>
<evidence type="ECO:0000259" key="2">
    <source>
        <dbReference type="Pfam" id="PF04760"/>
    </source>
</evidence>